<feature type="compositionally biased region" description="Low complexity" evidence="2">
    <location>
        <begin position="415"/>
        <end position="468"/>
    </location>
</feature>
<feature type="compositionally biased region" description="Basic and acidic residues" evidence="2">
    <location>
        <begin position="540"/>
        <end position="560"/>
    </location>
</feature>
<organism evidence="3 4">
    <name type="scientific">Paratrimastix pyriformis</name>
    <dbReference type="NCBI Taxonomy" id="342808"/>
    <lineage>
        <taxon>Eukaryota</taxon>
        <taxon>Metamonada</taxon>
        <taxon>Preaxostyla</taxon>
        <taxon>Paratrimastigidae</taxon>
        <taxon>Paratrimastix</taxon>
    </lineage>
</organism>
<dbReference type="Proteomes" id="UP001141327">
    <property type="component" value="Unassembled WGS sequence"/>
</dbReference>
<dbReference type="EMBL" id="JAPMOS010000079">
    <property type="protein sequence ID" value="KAJ4456153.1"/>
    <property type="molecule type" value="Genomic_DNA"/>
</dbReference>
<evidence type="ECO:0000313" key="3">
    <source>
        <dbReference type="EMBL" id="KAJ4456153.1"/>
    </source>
</evidence>
<gene>
    <name evidence="3" type="ORF">PAPYR_8677</name>
</gene>
<feature type="region of interest" description="Disordered" evidence="2">
    <location>
        <begin position="511"/>
        <end position="705"/>
    </location>
</feature>
<keyword evidence="1" id="KW-0175">Coiled coil</keyword>
<sequence>MNRAPPDLTGQVESKTKHLAELTTRAALLRKQLDDLIDHPESSADPFPGRARTIEYLSQLSADTLAQRTRLEREGDTLRQRFAEKEAEYAALAEQLVLLRSQEPAEAYDPADEAAIQGPNGPSTSAAAGTLSVAAREELELGAEQVRLEARLVQLQEALRTERTQRDSIATLRGAEAAELRAQLRQAQQEAAAAQAHRDRARGDPAVAAAEGHASRDEECPGLVDPAAGIERENGRLRDEAASLAAELAQLAPRRSLADRLQDELDAYQRRVAGSQLRAAQAQHAHRMAAAAQRSSLLEHDLQAAERSRLADRAAHEGRLAAVRADLEALRARLGTGPPADIIAATEARLRGARGQASELDADVRICEGRVASIRQAIERATRSGAREALAHRQEAERHKKRLAELRRLADATRAAVSSPAPSAMPSSPSPSPSLLLGASFSPALRTARSASGSRSVPGRSSSSTPRVLDGGPARADPRARPNGAPALGFGASSRMRLRLSTALDAAAAAYGNQAPNSPSSGQPAPMSPREAPVAPPRLPPEEERPAGIEERIRRMERQARSSPPPPLPPHPFGTGSPGDWKRPMGPANDPLRQANDSSDPGNDAPRQGPKATLAPASCSDAAPLPDGPAADGPPAASALAPAAPALAPLSEAGGRSTSAGASVPVPVIRSHSRMAPPGPSQPPFSPGPQRLLNDGPDSGEGPMGVVLRDVVLAVEGARFDTAAEPLSGARPDRAPASPFPALSPRSAVSKLS</sequence>
<reference evidence="3" key="1">
    <citation type="journal article" date="2022" name="bioRxiv">
        <title>Genomics of Preaxostyla Flagellates Illuminates Evolutionary Transitions and the Path Towards Mitochondrial Loss.</title>
        <authorList>
            <person name="Novak L.V.F."/>
            <person name="Treitli S.C."/>
            <person name="Pyrih J."/>
            <person name="Halakuc P."/>
            <person name="Pipaliya S.V."/>
            <person name="Vacek V."/>
            <person name="Brzon O."/>
            <person name="Soukal P."/>
            <person name="Eme L."/>
            <person name="Dacks J.B."/>
            <person name="Karnkowska A."/>
            <person name="Elias M."/>
            <person name="Hampl V."/>
        </authorList>
    </citation>
    <scope>NUCLEOTIDE SEQUENCE</scope>
    <source>
        <strain evidence="3">RCP-MX</strain>
    </source>
</reference>
<keyword evidence="4" id="KW-1185">Reference proteome</keyword>
<comment type="caution">
    <text evidence="3">The sequence shown here is derived from an EMBL/GenBank/DDBJ whole genome shotgun (WGS) entry which is preliminary data.</text>
</comment>
<feature type="coiled-coil region" evidence="1">
    <location>
        <begin position="68"/>
        <end position="102"/>
    </location>
</feature>
<evidence type="ECO:0000313" key="4">
    <source>
        <dbReference type="Proteomes" id="UP001141327"/>
    </source>
</evidence>
<name>A0ABQ8UDJ0_9EUKA</name>
<feature type="region of interest" description="Disordered" evidence="2">
    <location>
        <begin position="183"/>
        <end position="226"/>
    </location>
</feature>
<feature type="compositionally biased region" description="Low complexity" evidence="2">
    <location>
        <begin position="183"/>
        <end position="195"/>
    </location>
</feature>
<protein>
    <submittedName>
        <fullName evidence="3">Uncharacterized protein</fullName>
    </submittedName>
</protein>
<proteinExistence type="predicted"/>
<feature type="region of interest" description="Disordered" evidence="2">
    <location>
        <begin position="411"/>
        <end position="492"/>
    </location>
</feature>
<feature type="region of interest" description="Disordered" evidence="2">
    <location>
        <begin position="722"/>
        <end position="753"/>
    </location>
</feature>
<feature type="compositionally biased region" description="Pro residues" evidence="2">
    <location>
        <begin position="677"/>
        <end position="687"/>
    </location>
</feature>
<evidence type="ECO:0000256" key="1">
    <source>
        <dbReference type="SAM" id="Coils"/>
    </source>
</evidence>
<accession>A0ABQ8UDJ0</accession>
<feature type="compositionally biased region" description="Pro residues" evidence="2">
    <location>
        <begin position="563"/>
        <end position="572"/>
    </location>
</feature>
<feature type="region of interest" description="Disordered" evidence="2">
    <location>
        <begin position="108"/>
        <end position="127"/>
    </location>
</feature>
<feature type="compositionally biased region" description="Low complexity" evidence="2">
    <location>
        <begin position="620"/>
        <end position="655"/>
    </location>
</feature>
<feature type="compositionally biased region" description="Polar residues" evidence="2">
    <location>
        <begin position="514"/>
        <end position="523"/>
    </location>
</feature>
<evidence type="ECO:0000256" key="2">
    <source>
        <dbReference type="SAM" id="MobiDB-lite"/>
    </source>
</evidence>